<dbReference type="RefSeq" id="WP_211317108.1">
    <property type="nucleotide sequence ID" value="NZ_QGDJ01000002.1"/>
</dbReference>
<dbReference type="Proteomes" id="UP000245839">
    <property type="component" value="Unassembled WGS sequence"/>
</dbReference>
<dbReference type="SUPFAM" id="SSF51197">
    <property type="entry name" value="Clavaminate synthase-like"/>
    <property type="match status" value="1"/>
</dbReference>
<keyword evidence="9" id="KW-1185">Reference proteome</keyword>
<dbReference type="EMBL" id="UETC01000002">
    <property type="protein sequence ID" value="SSA42002.1"/>
    <property type="molecule type" value="Genomic_DNA"/>
</dbReference>
<evidence type="ECO:0000313" key="9">
    <source>
        <dbReference type="Proteomes" id="UP000245839"/>
    </source>
</evidence>
<sequence>MTTNASNPVQVERARAAVIEMFGGTIRALDPIGSEVSGIDLSAADTLPPELVDVLEREMAERGFLVFKNARSLEPEDFLRASCLWGGRELHSTHGVHPQTPGGNPHIFRLSNDPRHGIPDVGPQWHNDGSFLPATFSHSGYHIIRPAENGGGTHFAHQGRAFAALPEDRRERWQRLSSVNSASGVVHPVVHVHPVSGQRCIWLHLGMTGAVIEKLPDRDAFRLLHADELAQLCREYNDILDAGLTNGYAMAFEYAENDCVFIDNLAVAHRAAPEAHMPVERQGLRIMHRSTVKGVKDLAPGFDLPQHVGIDGPNPIGEGVWHAGGVGFRWQDGIPMRN</sequence>
<evidence type="ECO:0000256" key="1">
    <source>
        <dbReference type="ARBA" id="ARBA00005896"/>
    </source>
</evidence>
<evidence type="ECO:0000259" key="6">
    <source>
        <dbReference type="Pfam" id="PF02668"/>
    </source>
</evidence>
<reference evidence="8 10" key="1">
    <citation type="submission" date="2016-10" db="EMBL/GenBank/DDBJ databases">
        <authorList>
            <person name="Cai Z."/>
        </authorList>
    </citation>
    <scope>NUCLEOTIDE SEQUENCE [LARGE SCALE GENOMIC DNA]</scope>
    <source>
        <strain evidence="8 10">DSM 25227</strain>
    </source>
</reference>
<keyword evidence="2" id="KW-0479">Metal-binding</keyword>
<evidence type="ECO:0000313" key="10">
    <source>
        <dbReference type="Proteomes" id="UP000251571"/>
    </source>
</evidence>
<dbReference type="AlphaFoldDB" id="A0A2Y9BY50"/>
<dbReference type="PANTHER" id="PTHR43779:SF3">
    <property type="entry name" value="(3R)-3-[(CARBOXYMETHYL)AMINO]FATTY ACID OXYGENASE_DECARBOXYLASE"/>
    <property type="match status" value="1"/>
</dbReference>
<dbReference type="GO" id="GO:0046872">
    <property type="term" value="F:metal ion binding"/>
    <property type="evidence" value="ECO:0007669"/>
    <property type="project" value="UniProtKB-KW"/>
</dbReference>
<keyword evidence="3 8" id="KW-0223">Dioxygenase</keyword>
<organism evidence="8 10">
    <name type="scientific">Jannaschia seohaensis</name>
    <dbReference type="NCBI Taxonomy" id="475081"/>
    <lineage>
        <taxon>Bacteria</taxon>
        <taxon>Pseudomonadati</taxon>
        <taxon>Pseudomonadota</taxon>
        <taxon>Alphaproteobacteria</taxon>
        <taxon>Rhodobacterales</taxon>
        <taxon>Roseobacteraceae</taxon>
        <taxon>Jannaschia</taxon>
    </lineage>
</organism>
<keyword evidence="4" id="KW-0560">Oxidoreductase</keyword>
<dbReference type="PANTHER" id="PTHR43779">
    <property type="entry name" value="DIOXYGENASE RV0097-RELATED"/>
    <property type="match status" value="1"/>
</dbReference>
<protein>
    <submittedName>
        <fullName evidence="8">Taurine dioxygenase</fullName>
    </submittedName>
</protein>
<dbReference type="InterPro" id="IPR051178">
    <property type="entry name" value="TfdA_dioxygenase"/>
</dbReference>
<feature type="domain" description="TauD/TfdA-like" evidence="6">
    <location>
        <begin position="26"/>
        <end position="274"/>
    </location>
</feature>
<evidence type="ECO:0000256" key="4">
    <source>
        <dbReference type="ARBA" id="ARBA00023002"/>
    </source>
</evidence>
<dbReference type="Proteomes" id="UP000251571">
    <property type="component" value="Unassembled WGS sequence"/>
</dbReference>
<dbReference type="Pfam" id="PF02668">
    <property type="entry name" value="TauD"/>
    <property type="match status" value="1"/>
</dbReference>
<accession>A0A2Y9BY50</accession>
<dbReference type="InterPro" id="IPR003819">
    <property type="entry name" value="TauD/TfdA-like"/>
</dbReference>
<keyword evidence="5" id="KW-0408">Iron</keyword>
<dbReference type="Gene3D" id="3.60.130.10">
    <property type="entry name" value="Clavaminate synthase-like"/>
    <property type="match status" value="1"/>
</dbReference>
<comment type="similarity">
    <text evidence="1">Belongs to the TfdA dioxygenase family.</text>
</comment>
<reference evidence="7 9" key="2">
    <citation type="submission" date="2018-03" db="EMBL/GenBank/DDBJ databases">
        <title>Genomic Encyclopedia of Archaeal and Bacterial Type Strains, Phase II (KMG-II): from individual species to whole genera.</title>
        <authorList>
            <person name="Goeker M."/>
        </authorList>
    </citation>
    <scope>NUCLEOTIDE SEQUENCE [LARGE SCALE GENOMIC DNA]</scope>
    <source>
        <strain evidence="7 9">DSM 25227</strain>
    </source>
</reference>
<dbReference type="GO" id="GO:0016706">
    <property type="term" value="F:2-oxoglutarate-dependent dioxygenase activity"/>
    <property type="evidence" value="ECO:0007669"/>
    <property type="project" value="UniProtKB-ARBA"/>
</dbReference>
<dbReference type="InterPro" id="IPR042098">
    <property type="entry name" value="TauD-like_sf"/>
</dbReference>
<name>A0A2Y9BY50_9RHOB</name>
<dbReference type="EMBL" id="QGDJ01000002">
    <property type="protein sequence ID" value="PWJ21396.1"/>
    <property type="molecule type" value="Genomic_DNA"/>
</dbReference>
<evidence type="ECO:0000313" key="7">
    <source>
        <dbReference type="EMBL" id="PWJ21396.1"/>
    </source>
</evidence>
<evidence type="ECO:0000256" key="5">
    <source>
        <dbReference type="ARBA" id="ARBA00023004"/>
    </source>
</evidence>
<evidence type="ECO:0000256" key="3">
    <source>
        <dbReference type="ARBA" id="ARBA00022964"/>
    </source>
</evidence>
<evidence type="ECO:0000256" key="2">
    <source>
        <dbReference type="ARBA" id="ARBA00022723"/>
    </source>
</evidence>
<evidence type="ECO:0000313" key="8">
    <source>
        <dbReference type="EMBL" id="SSA42002.1"/>
    </source>
</evidence>
<proteinExistence type="inferred from homology"/>
<gene>
    <name evidence="7" type="ORF">BCF38_102649</name>
    <name evidence="8" type="ORF">SAMN05421539_102649</name>
</gene>